<accession>A0A8S0V1V1</accession>
<protein>
    <submittedName>
        <fullName evidence="2">Uncharacterized protein</fullName>
    </submittedName>
</protein>
<evidence type="ECO:0000313" key="2">
    <source>
        <dbReference type="EMBL" id="CAA3027446.1"/>
    </source>
</evidence>
<dbReference type="OrthoDB" id="1917218at2759"/>
<evidence type="ECO:0000256" key="1">
    <source>
        <dbReference type="SAM" id="MobiDB-lite"/>
    </source>
</evidence>
<feature type="compositionally biased region" description="Low complexity" evidence="1">
    <location>
        <begin position="68"/>
        <end position="109"/>
    </location>
</feature>
<name>A0A8S0V1V1_OLEEU</name>
<proteinExistence type="predicted"/>
<organism evidence="2 3">
    <name type="scientific">Olea europaea subsp. europaea</name>
    <dbReference type="NCBI Taxonomy" id="158383"/>
    <lineage>
        <taxon>Eukaryota</taxon>
        <taxon>Viridiplantae</taxon>
        <taxon>Streptophyta</taxon>
        <taxon>Embryophyta</taxon>
        <taxon>Tracheophyta</taxon>
        <taxon>Spermatophyta</taxon>
        <taxon>Magnoliopsida</taxon>
        <taxon>eudicotyledons</taxon>
        <taxon>Gunneridae</taxon>
        <taxon>Pentapetalae</taxon>
        <taxon>asterids</taxon>
        <taxon>lamiids</taxon>
        <taxon>Lamiales</taxon>
        <taxon>Oleaceae</taxon>
        <taxon>Oleeae</taxon>
        <taxon>Olea</taxon>
    </lineage>
</organism>
<dbReference type="Gramene" id="OE9A064171T1">
    <property type="protein sequence ID" value="OE9A064171C1"/>
    <property type="gene ID" value="OE9A064171"/>
</dbReference>
<evidence type="ECO:0000313" key="3">
    <source>
        <dbReference type="Proteomes" id="UP000594638"/>
    </source>
</evidence>
<dbReference type="InterPro" id="IPR039620">
    <property type="entry name" value="BKI1/MAKR1/3/4"/>
</dbReference>
<sequence>MENRRRKNSSGDKFSFPIIAVRDSDPDEFEFGCVTKPGSPNSPADRLFFNGKLLPHVFPLNHPANNFSYSRSTSRTSSISSKDSLMSSRSNSTNSRSSNCSSARTSTSETSERKILSTGGKIPGKKPVLNPQYKYSSSQRWQFIVPAPAFMHQDSRSRSRSVKVESKELKSRKMEKDTDHEKSWIGKKVLRSFVSACKKCHAIETS</sequence>
<dbReference type="PANTHER" id="PTHR33312:SF35">
    <property type="entry name" value="TPRXL"/>
    <property type="match status" value="1"/>
</dbReference>
<dbReference type="AlphaFoldDB" id="A0A8S0V1V1"/>
<dbReference type="PANTHER" id="PTHR33312">
    <property type="entry name" value="MEMBRANE-ASSOCIATED KINASE REGULATOR 4-RELATED"/>
    <property type="match status" value="1"/>
</dbReference>
<dbReference type="EMBL" id="CACTIH010009204">
    <property type="protein sequence ID" value="CAA3027446.1"/>
    <property type="molecule type" value="Genomic_DNA"/>
</dbReference>
<feature type="region of interest" description="Disordered" evidence="1">
    <location>
        <begin position="65"/>
        <end position="123"/>
    </location>
</feature>
<reference evidence="2 3" key="1">
    <citation type="submission" date="2019-12" db="EMBL/GenBank/DDBJ databases">
        <authorList>
            <person name="Alioto T."/>
            <person name="Alioto T."/>
            <person name="Gomez Garrido J."/>
        </authorList>
    </citation>
    <scope>NUCLEOTIDE SEQUENCE [LARGE SCALE GENOMIC DNA]</scope>
</reference>
<comment type="caution">
    <text evidence="2">The sequence shown here is derived from an EMBL/GenBank/DDBJ whole genome shotgun (WGS) entry which is preliminary data.</text>
</comment>
<keyword evidence="3" id="KW-1185">Reference proteome</keyword>
<dbReference type="GO" id="GO:0019210">
    <property type="term" value="F:kinase inhibitor activity"/>
    <property type="evidence" value="ECO:0007669"/>
    <property type="project" value="InterPro"/>
</dbReference>
<dbReference type="GO" id="GO:0005886">
    <property type="term" value="C:plasma membrane"/>
    <property type="evidence" value="ECO:0007669"/>
    <property type="project" value="InterPro"/>
</dbReference>
<gene>
    <name evidence="2" type="ORF">OLEA9_A064171</name>
</gene>
<dbReference type="Proteomes" id="UP000594638">
    <property type="component" value="Unassembled WGS sequence"/>
</dbReference>
<feature type="region of interest" description="Disordered" evidence="1">
    <location>
        <begin position="154"/>
        <end position="182"/>
    </location>
</feature>